<comment type="catalytic activity">
    <reaction evidence="9 10">
        <text>hydrogencarbonate + H(+) = CO2 + H2O</text>
        <dbReference type="Rhea" id="RHEA:10748"/>
        <dbReference type="ChEBI" id="CHEBI:15377"/>
        <dbReference type="ChEBI" id="CHEBI:15378"/>
        <dbReference type="ChEBI" id="CHEBI:16526"/>
        <dbReference type="ChEBI" id="CHEBI:17544"/>
        <dbReference type="EC" id="4.2.1.1"/>
    </reaction>
</comment>
<dbReference type="Proteomes" id="UP001169069">
    <property type="component" value="Unassembled WGS sequence"/>
</dbReference>
<dbReference type="CDD" id="cd03124">
    <property type="entry name" value="alpha_CA_prokaryotic_like"/>
    <property type="match status" value="1"/>
</dbReference>
<accession>A0ABT7QYL0</accession>
<feature type="signal peptide" evidence="10">
    <location>
        <begin position="1"/>
        <end position="22"/>
    </location>
</feature>
<evidence type="ECO:0000256" key="4">
    <source>
        <dbReference type="ARBA" id="ARBA00012925"/>
    </source>
</evidence>
<sequence length="246" mass="27647">MKIKNIAMSIVAILSLSATAMADGTHWGYTGHEGPADWGHLSEKYKECSQGKNQSPINVISSMEAHLEPLSINYRAESTDVVNNGHTIQLNFATGSTLTIDGIEFELKQFHFHTPSENHVHGKEYPLEAHFVHLDKEGNIAVLALMFEEGEENKELAKVWVKMPEKSGDKSELKLADIAKTLLPTDLHYYRFNGSLTTPPCTEGVRWMVLKMPITVSKAQVEYFKHTMHHANNRPIQPLNARMIVE</sequence>
<dbReference type="RefSeq" id="WP_289413648.1">
    <property type="nucleotide sequence ID" value="NZ_JAQIBD010000002.1"/>
</dbReference>
<evidence type="ECO:0000256" key="1">
    <source>
        <dbReference type="ARBA" id="ARBA00001947"/>
    </source>
</evidence>
<dbReference type="PROSITE" id="PS00162">
    <property type="entry name" value="ALPHA_CA_1"/>
    <property type="match status" value="1"/>
</dbReference>
<dbReference type="EC" id="4.2.1.1" evidence="4 10"/>
<evidence type="ECO:0000256" key="10">
    <source>
        <dbReference type="RuleBase" id="RU367011"/>
    </source>
</evidence>
<organism evidence="12 13">
    <name type="scientific">Sulfurovum zhangzhouensis</name>
    <dbReference type="NCBI Taxonomy" id="3019067"/>
    <lineage>
        <taxon>Bacteria</taxon>
        <taxon>Pseudomonadati</taxon>
        <taxon>Campylobacterota</taxon>
        <taxon>Epsilonproteobacteria</taxon>
        <taxon>Campylobacterales</taxon>
        <taxon>Sulfurovaceae</taxon>
        <taxon>Sulfurovum</taxon>
    </lineage>
</organism>
<gene>
    <name evidence="12" type="ORF">PGH07_07010</name>
</gene>
<comment type="similarity">
    <text evidence="3 10">Belongs to the alpha-carbonic anhydrase family.</text>
</comment>
<evidence type="ECO:0000313" key="13">
    <source>
        <dbReference type="Proteomes" id="UP001169069"/>
    </source>
</evidence>
<dbReference type="InterPro" id="IPR023561">
    <property type="entry name" value="Carbonic_anhydrase_a-class"/>
</dbReference>
<protein>
    <recommendedName>
        <fullName evidence="5 10">Carbonic anhydrase</fullName>
        <ecNumber evidence="4 10">4.2.1.1</ecNumber>
    </recommendedName>
</protein>
<dbReference type="InterPro" id="IPR041891">
    <property type="entry name" value="Alpha_CA_prokaryot-like"/>
</dbReference>
<keyword evidence="7 10" id="KW-0862">Zinc</keyword>
<comment type="cofactor">
    <cofactor evidence="1 10">
        <name>Zn(2+)</name>
        <dbReference type="ChEBI" id="CHEBI:29105"/>
    </cofactor>
</comment>
<dbReference type="PANTHER" id="PTHR18952">
    <property type="entry name" value="CARBONIC ANHYDRASE"/>
    <property type="match status" value="1"/>
</dbReference>
<dbReference type="Pfam" id="PF00194">
    <property type="entry name" value="Carb_anhydrase"/>
    <property type="match status" value="1"/>
</dbReference>
<evidence type="ECO:0000256" key="8">
    <source>
        <dbReference type="ARBA" id="ARBA00023239"/>
    </source>
</evidence>
<evidence type="ECO:0000313" key="12">
    <source>
        <dbReference type="EMBL" id="MDM5271923.1"/>
    </source>
</evidence>
<feature type="chain" id="PRO_5044964937" description="Carbonic anhydrase" evidence="10">
    <location>
        <begin position="23"/>
        <end position="246"/>
    </location>
</feature>
<evidence type="ECO:0000256" key="5">
    <source>
        <dbReference type="ARBA" id="ARBA00014628"/>
    </source>
</evidence>
<dbReference type="InterPro" id="IPR001148">
    <property type="entry name" value="CA_dom"/>
</dbReference>
<comment type="caution">
    <text evidence="12">The sequence shown here is derived from an EMBL/GenBank/DDBJ whole genome shotgun (WGS) entry which is preliminary data.</text>
</comment>
<keyword evidence="13" id="KW-1185">Reference proteome</keyword>
<reference evidence="12" key="1">
    <citation type="submission" date="2023-01" db="EMBL/GenBank/DDBJ databases">
        <title>Sulfurovum sp. zt1-1 genome assembly.</title>
        <authorList>
            <person name="Wang J."/>
        </authorList>
    </citation>
    <scope>NUCLEOTIDE SEQUENCE</scope>
    <source>
        <strain evidence="12">Zt1-1</strain>
    </source>
</reference>
<evidence type="ECO:0000256" key="9">
    <source>
        <dbReference type="ARBA" id="ARBA00048348"/>
    </source>
</evidence>
<comment type="function">
    <text evidence="2 10">Reversible hydration of carbon dioxide.</text>
</comment>
<evidence type="ECO:0000256" key="2">
    <source>
        <dbReference type="ARBA" id="ARBA00002904"/>
    </source>
</evidence>
<evidence type="ECO:0000256" key="6">
    <source>
        <dbReference type="ARBA" id="ARBA00022723"/>
    </source>
</evidence>
<keyword evidence="10" id="KW-0732">Signal</keyword>
<evidence type="ECO:0000256" key="3">
    <source>
        <dbReference type="ARBA" id="ARBA00010718"/>
    </source>
</evidence>
<dbReference type="PROSITE" id="PS51144">
    <property type="entry name" value="ALPHA_CA_2"/>
    <property type="match status" value="1"/>
</dbReference>
<dbReference type="Gene3D" id="3.10.200.10">
    <property type="entry name" value="Alpha carbonic anhydrase"/>
    <property type="match status" value="1"/>
</dbReference>
<keyword evidence="6 10" id="KW-0479">Metal-binding</keyword>
<name>A0ABT7QYL0_9BACT</name>
<dbReference type="SMART" id="SM01057">
    <property type="entry name" value="Carb_anhydrase"/>
    <property type="match status" value="1"/>
</dbReference>
<evidence type="ECO:0000256" key="7">
    <source>
        <dbReference type="ARBA" id="ARBA00022833"/>
    </source>
</evidence>
<dbReference type="PANTHER" id="PTHR18952:SF265">
    <property type="entry name" value="CARBONIC ANHYDRASE"/>
    <property type="match status" value="1"/>
</dbReference>
<evidence type="ECO:0000259" key="11">
    <source>
        <dbReference type="PROSITE" id="PS51144"/>
    </source>
</evidence>
<dbReference type="SUPFAM" id="SSF51069">
    <property type="entry name" value="Carbonic anhydrase"/>
    <property type="match status" value="1"/>
</dbReference>
<feature type="domain" description="Alpha-carbonic anhydrase" evidence="11">
    <location>
        <begin position="25"/>
        <end position="246"/>
    </location>
</feature>
<dbReference type="InterPro" id="IPR018338">
    <property type="entry name" value="Carbonic_anhydrase_a-class_CS"/>
</dbReference>
<dbReference type="InterPro" id="IPR036398">
    <property type="entry name" value="CA_dom_sf"/>
</dbReference>
<proteinExistence type="inferred from homology"/>
<keyword evidence="8 10" id="KW-0456">Lyase</keyword>
<dbReference type="EMBL" id="JAQIBD010000002">
    <property type="protein sequence ID" value="MDM5271923.1"/>
    <property type="molecule type" value="Genomic_DNA"/>
</dbReference>